<name>A0A7X8YHB0_9VIBR</name>
<evidence type="ECO:0000256" key="5">
    <source>
        <dbReference type="SAM" id="Phobius"/>
    </source>
</evidence>
<reference evidence="7 8" key="1">
    <citation type="submission" date="2020-04" db="EMBL/GenBank/DDBJ databases">
        <title>Vibrio sp. SM6, a novel species isolated from seawater.</title>
        <authorList>
            <person name="Wang X."/>
        </authorList>
    </citation>
    <scope>NUCLEOTIDE SEQUENCE [LARGE SCALE GENOMIC DNA]</scope>
    <source>
        <strain evidence="7 8">SM6</strain>
    </source>
</reference>
<evidence type="ECO:0000256" key="4">
    <source>
        <dbReference type="ARBA" id="ARBA00023136"/>
    </source>
</evidence>
<evidence type="ECO:0000256" key="1">
    <source>
        <dbReference type="ARBA" id="ARBA00004141"/>
    </source>
</evidence>
<dbReference type="PANTHER" id="PTHR38480:SF1">
    <property type="entry name" value="SLR0254 PROTEIN"/>
    <property type="match status" value="1"/>
</dbReference>
<keyword evidence="3 5" id="KW-1133">Transmembrane helix</keyword>
<feature type="transmembrane region" description="Helical" evidence="5">
    <location>
        <begin position="48"/>
        <end position="65"/>
    </location>
</feature>
<proteinExistence type="predicted"/>
<gene>
    <name evidence="7" type="ORF">HGP28_10245</name>
</gene>
<keyword evidence="8" id="KW-1185">Reference proteome</keyword>
<dbReference type="InterPro" id="IPR010432">
    <property type="entry name" value="RDD"/>
</dbReference>
<evidence type="ECO:0000313" key="8">
    <source>
        <dbReference type="Proteomes" id="UP000535589"/>
    </source>
</evidence>
<keyword evidence="2 5" id="KW-0812">Transmembrane</keyword>
<evidence type="ECO:0000256" key="3">
    <source>
        <dbReference type="ARBA" id="ARBA00022989"/>
    </source>
</evidence>
<dbReference type="EMBL" id="JABAIK010000008">
    <property type="protein sequence ID" value="NLS13271.1"/>
    <property type="molecule type" value="Genomic_DNA"/>
</dbReference>
<accession>A0A7X8YHB0</accession>
<evidence type="ECO:0000313" key="7">
    <source>
        <dbReference type="EMBL" id="NLS13271.1"/>
    </source>
</evidence>
<dbReference type="Pfam" id="PF06271">
    <property type="entry name" value="RDD"/>
    <property type="match status" value="1"/>
</dbReference>
<evidence type="ECO:0000259" key="6">
    <source>
        <dbReference type="Pfam" id="PF06271"/>
    </source>
</evidence>
<organism evidence="7 8">
    <name type="scientific">Vibrio agarilyticus</name>
    <dbReference type="NCBI Taxonomy" id="2726741"/>
    <lineage>
        <taxon>Bacteria</taxon>
        <taxon>Pseudomonadati</taxon>
        <taxon>Pseudomonadota</taxon>
        <taxon>Gammaproteobacteria</taxon>
        <taxon>Vibrionales</taxon>
        <taxon>Vibrionaceae</taxon>
        <taxon>Vibrio</taxon>
    </lineage>
</organism>
<comment type="caution">
    <text evidence="7">The sequence shown here is derived from an EMBL/GenBank/DDBJ whole genome shotgun (WGS) entry which is preliminary data.</text>
</comment>
<feature type="transmembrane region" description="Helical" evidence="5">
    <location>
        <begin position="15"/>
        <end position="36"/>
    </location>
</feature>
<keyword evidence="4 5" id="KW-0472">Membrane</keyword>
<dbReference type="Proteomes" id="UP000535589">
    <property type="component" value="Unassembled WGS sequence"/>
</dbReference>
<protein>
    <submittedName>
        <fullName evidence="7">RDD family protein</fullName>
    </submittedName>
</protein>
<feature type="transmembrane region" description="Helical" evidence="5">
    <location>
        <begin position="94"/>
        <end position="112"/>
    </location>
</feature>
<dbReference type="PANTHER" id="PTHR38480">
    <property type="entry name" value="SLR0254 PROTEIN"/>
    <property type="match status" value="1"/>
</dbReference>
<dbReference type="AlphaFoldDB" id="A0A7X8YHB0"/>
<evidence type="ECO:0000256" key="2">
    <source>
        <dbReference type="ARBA" id="ARBA00022692"/>
    </source>
</evidence>
<comment type="subcellular location">
    <subcellularLocation>
        <location evidence="1">Membrane</location>
        <topology evidence="1">Multi-pass membrane protein</topology>
    </subcellularLocation>
</comment>
<sequence length="131" mass="14796">MSNLLCSLASPGKRYLGQFIDFAIAWLIFLFFIVSLKPFITQQHDIDIIALIFSGLYYVFCDALPRGKSVGKLFLKMSVIDKDNGQYCSLWQSFVRNVLNPIIGIVDGLFILSKKRQRLGDMAANTIVINL</sequence>
<dbReference type="GO" id="GO:0016020">
    <property type="term" value="C:membrane"/>
    <property type="evidence" value="ECO:0007669"/>
    <property type="project" value="UniProtKB-SubCell"/>
</dbReference>
<feature type="domain" description="RDD" evidence="6">
    <location>
        <begin position="8"/>
        <end position="125"/>
    </location>
</feature>